<protein>
    <submittedName>
        <fullName evidence="1">Uncharacterized protein</fullName>
    </submittedName>
</protein>
<accession>A0A0C9ZB00</accession>
<dbReference type="HOGENOM" id="CLU_3093109_0_0_1"/>
<sequence>WLQQNSSTQSILMWNIPDSLFLHIHHFKTAHEMFNYLSTTFQDLIPIPLPAE</sequence>
<reference evidence="2" key="2">
    <citation type="submission" date="2015-01" db="EMBL/GenBank/DDBJ databases">
        <title>Evolutionary Origins and Diversification of the Mycorrhizal Mutualists.</title>
        <authorList>
            <consortium name="DOE Joint Genome Institute"/>
            <consortium name="Mycorrhizal Genomics Consortium"/>
            <person name="Kohler A."/>
            <person name="Kuo A."/>
            <person name="Nagy L.G."/>
            <person name="Floudas D."/>
            <person name="Copeland A."/>
            <person name="Barry K.W."/>
            <person name="Cichocki N."/>
            <person name="Veneault-Fourrey C."/>
            <person name="LaButti K."/>
            <person name="Lindquist E.A."/>
            <person name="Lipzen A."/>
            <person name="Lundell T."/>
            <person name="Morin E."/>
            <person name="Murat C."/>
            <person name="Riley R."/>
            <person name="Ohm R."/>
            <person name="Sun H."/>
            <person name="Tunlid A."/>
            <person name="Henrissat B."/>
            <person name="Grigoriev I.V."/>
            <person name="Hibbett D.S."/>
            <person name="Martin F."/>
        </authorList>
    </citation>
    <scope>NUCLEOTIDE SEQUENCE [LARGE SCALE GENOMIC DNA]</scope>
    <source>
        <strain evidence="2">441</strain>
    </source>
</reference>
<gene>
    <name evidence="1" type="ORF">PISMIDRAFT_83920</name>
</gene>
<keyword evidence="2" id="KW-1185">Reference proteome</keyword>
<name>A0A0C9ZB00_9AGAM</name>
<evidence type="ECO:0000313" key="2">
    <source>
        <dbReference type="Proteomes" id="UP000054018"/>
    </source>
</evidence>
<feature type="non-terminal residue" evidence="1">
    <location>
        <position position="52"/>
    </location>
</feature>
<evidence type="ECO:0000313" key="1">
    <source>
        <dbReference type="EMBL" id="KIK23124.1"/>
    </source>
</evidence>
<dbReference type="AlphaFoldDB" id="A0A0C9ZB00"/>
<feature type="non-terminal residue" evidence="1">
    <location>
        <position position="1"/>
    </location>
</feature>
<dbReference type="OrthoDB" id="2691962at2759"/>
<dbReference type="EMBL" id="KN833730">
    <property type="protein sequence ID" value="KIK23124.1"/>
    <property type="molecule type" value="Genomic_DNA"/>
</dbReference>
<reference evidence="1 2" key="1">
    <citation type="submission" date="2014-04" db="EMBL/GenBank/DDBJ databases">
        <authorList>
            <consortium name="DOE Joint Genome Institute"/>
            <person name="Kuo A."/>
            <person name="Kohler A."/>
            <person name="Costa M.D."/>
            <person name="Nagy L.G."/>
            <person name="Floudas D."/>
            <person name="Copeland A."/>
            <person name="Barry K.W."/>
            <person name="Cichocki N."/>
            <person name="Veneault-Fourrey C."/>
            <person name="LaButti K."/>
            <person name="Lindquist E.A."/>
            <person name="Lipzen A."/>
            <person name="Lundell T."/>
            <person name="Morin E."/>
            <person name="Murat C."/>
            <person name="Sun H."/>
            <person name="Tunlid A."/>
            <person name="Henrissat B."/>
            <person name="Grigoriev I.V."/>
            <person name="Hibbett D.S."/>
            <person name="Martin F."/>
            <person name="Nordberg H.P."/>
            <person name="Cantor M.N."/>
            <person name="Hua S.X."/>
        </authorList>
    </citation>
    <scope>NUCLEOTIDE SEQUENCE [LARGE SCALE GENOMIC DNA]</scope>
    <source>
        <strain evidence="1 2">441</strain>
    </source>
</reference>
<organism evidence="1 2">
    <name type="scientific">Pisolithus microcarpus 441</name>
    <dbReference type="NCBI Taxonomy" id="765257"/>
    <lineage>
        <taxon>Eukaryota</taxon>
        <taxon>Fungi</taxon>
        <taxon>Dikarya</taxon>
        <taxon>Basidiomycota</taxon>
        <taxon>Agaricomycotina</taxon>
        <taxon>Agaricomycetes</taxon>
        <taxon>Agaricomycetidae</taxon>
        <taxon>Boletales</taxon>
        <taxon>Sclerodermatineae</taxon>
        <taxon>Pisolithaceae</taxon>
        <taxon>Pisolithus</taxon>
    </lineage>
</organism>
<dbReference type="Proteomes" id="UP000054018">
    <property type="component" value="Unassembled WGS sequence"/>
</dbReference>
<proteinExistence type="predicted"/>